<keyword evidence="3" id="KW-1185">Reference proteome</keyword>
<feature type="compositionally biased region" description="Polar residues" evidence="1">
    <location>
        <begin position="287"/>
        <end position="318"/>
    </location>
</feature>
<gene>
    <name evidence="2" type="ORF">AWJ20_5339</name>
</gene>
<organism evidence="2 3">
    <name type="scientific">Sugiyamaella lignohabitans</name>
    <dbReference type="NCBI Taxonomy" id="796027"/>
    <lineage>
        <taxon>Eukaryota</taxon>
        <taxon>Fungi</taxon>
        <taxon>Dikarya</taxon>
        <taxon>Ascomycota</taxon>
        <taxon>Saccharomycotina</taxon>
        <taxon>Dipodascomycetes</taxon>
        <taxon>Dipodascales</taxon>
        <taxon>Trichomonascaceae</taxon>
        <taxon>Sugiyamaella</taxon>
    </lineage>
</organism>
<feature type="compositionally biased region" description="Basic residues" evidence="1">
    <location>
        <begin position="482"/>
        <end position="491"/>
    </location>
</feature>
<dbReference type="EMBL" id="CP014502">
    <property type="protein sequence ID" value="ANB14368.1"/>
    <property type="molecule type" value="Genomic_DNA"/>
</dbReference>
<feature type="compositionally biased region" description="Gly residues" evidence="1">
    <location>
        <begin position="177"/>
        <end position="195"/>
    </location>
</feature>
<dbReference type="KEGG" id="slb:AWJ20_5339"/>
<name>A0A167ER01_9ASCO</name>
<dbReference type="GeneID" id="30037569"/>
<dbReference type="AlphaFoldDB" id="A0A167ER01"/>
<dbReference type="OrthoDB" id="3981229at2759"/>
<evidence type="ECO:0000256" key="1">
    <source>
        <dbReference type="SAM" id="MobiDB-lite"/>
    </source>
</evidence>
<feature type="compositionally biased region" description="Low complexity" evidence="1">
    <location>
        <begin position="322"/>
        <end position="341"/>
    </location>
</feature>
<proteinExistence type="predicted"/>
<evidence type="ECO:0000313" key="3">
    <source>
        <dbReference type="Proteomes" id="UP000189580"/>
    </source>
</evidence>
<feature type="compositionally biased region" description="Low complexity" evidence="1">
    <location>
        <begin position="353"/>
        <end position="372"/>
    </location>
</feature>
<evidence type="ECO:0000313" key="2">
    <source>
        <dbReference type="EMBL" id="ANB14368.1"/>
    </source>
</evidence>
<accession>A0A167ER01</accession>
<feature type="region of interest" description="Disordered" evidence="1">
    <location>
        <begin position="480"/>
        <end position="552"/>
    </location>
</feature>
<feature type="compositionally biased region" description="Polar residues" evidence="1">
    <location>
        <begin position="201"/>
        <end position="221"/>
    </location>
</feature>
<feature type="region of interest" description="Disordered" evidence="1">
    <location>
        <begin position="253"/>
        <end position="466"/>
    </location>
</feature>
<feature type="compositionally biased region" description="Low complexity" evidence="1">
    <location>
        <begin position="253"/>
        <end position="270"/>
    </location>
</feature>
<feature type="compositionally biased region" description="Low complexity" evidence="1">
    <location>
        <begin position="222"/>
        <end position="241"/>
    </location>
</feature>
<sequence>MGINTANLPQASYYDSIGLLAICDALESVEGIPSTSYLPIPTKLLSAYETVTRITSKGSSNSNDNKDRVLPQIYPPRRELKDNYPSAASLQHMFLSHTPAYLSGDVSYGFIQQQQQHQFGLQQAELQKRFLIFQQHQQRELERERLLREQEELENQKREDSEPTSLETPDTKDDAGPGPGSGPGAGSGSGSGNGTGAEPATGTSPRPTASPSAGTGNGPNLSTAANSNAGNNSTTSRVGSGASTGAITAATIVRPNNTSGLGGANAAAGGNRSGFGTPGAPRAPGNGINQAPSVSYSNAPLKNTPTPSLSVGTMNNNHKLGIPTTASTASPSITNTPSPSAGSVGSPTPVAPSPNLAAAVAANANRERATPPVQTPTPSTPASPLLSKPPMTPGGVKPVQTPQDSSSYPTANGTASQPSTPNPSSAAFSMSTLNMRKSSGVDKPKKTGPPAAPNVRTSKAEGHYKTEECPVCLRTFKGPKASTHKQQHVRRLHFDQYTPKRGGKKKIVPPTSTPGGEGTTTPASASPAPATTAIPDMTTQPNRPLEAADPSI</sequence>
<feature type="compositionally biased region" description="Polar residues" evidence="1">
    <location>
        <begin position="400"/>
        <end position="437"/>
    </location>
</feature>
<dbReference type="RefSeq" id="XP_018736845.1">
    <property type="nucleotide sequence ID" value="XM_018882472.1"/>
</dbReference>
<protein>
    <submittedName>
        <fullName evidence="2">Uncharacterized protein</fullName>
    </submittedName>
</protein>
<reference evidence="2 3" key="1">
    <citation type="submission" date="2016-02" db="EMBL/GenBank/DDBJ databases">
        <title>Complete genome sequence and transcriptome regulation of the pentose utilising yeast Sugiyamaella lignohabitans.</title>
        <authorList>
            <person name="Bellasio M."/>
            <person name="Peymann A."/>
            <person name="Valli M."/>
            <person name="Sipitzky M."/>
            <person name="Graf A."/>
            <person name="Sauer M."/>
            <person name="Marx H."/>
            <person name="Mattanovich D."/>
        </authorList>
    </citation>
    <scope>NUCLEOTIDE SEQUENCE [LARGE SCALE GENOMIC DNA]</scope>
    <source>
        <strain evidence="2 3">CBS 10342</strain>
    </source>
</reference>
<feature type="region of interest" description="Disordered" evidence="1">
    <location>
        <begin position="151"/>
        <end position="241"/>
    </location>
</feature>
<dbReference type="Proteomes" id="UP000189580">
    <property type="component" value="Chromosome d"/>
</dbReference>
<feature type="compositionally biased region" description="Low complexity" evidence="1">
    <location>
        <begin position="509"/>
        <end position="533"/>
    </location>
</feature>
<feature type="compositionally biased region" description="Basic and acidic residues" evidence="1">
    <location>
        <begin position="151"/>
        <end position="161"/>
    </location>
</feature>